<evidence type="ECO:0000256" key="1">
    <source>
        <dbReference type="PROSITE-ProRule" id="PRU00339"/>
    </source>
</evidence>
<gene>
    <name evidence="4" type="ORF">P7228_03430</name>
</gene>
<feature type="repeat" description="TPR" evidence="1">
    <location>
        <begin position="73"/>
        <end position="106"/>
    </location>
</feature>
<dbReference type="InterPro" id="IPR036680">
    <property type="entry name" value="SPOR-like_sf"/>
</dbReference>
<dbReference type="PROSITE" id="PS50005">
    <property type="entry name" value="TPR"/>
    <property type="match status" value="1"/>
</dbReference>
<dbReference type="Pfam" id="PF13432">
    <property type="entry name" value="TPR_16"/>
    <property type="match status" value="1"/>
</dbReference>
<sequence length="442" mass="46233">MSRTAKKKPMIGPKMSLAVTTALASVALAGCSTNAAPLAETSFQKAQVALEKGQVDKAIAHAEAAVLSEPRNSGYRALLGAAYLEAGRFASAATSFSDAIELGDSDPRTVLSYALAEVALGNNAAAVDMLNQWQDEIGGADLGLALALAGETDRGVHILGNAVRAGDESAKVRQNLAYAYALQGNWRAARVMAAEDVPADQLDQRLSDWAESARPEDYQRRVASLLNVAPAADGGQPTHLALANFPSHGMMVAEAAAEIPAEDATMLAYGDVDGEELPAADVPGQFAVAEEYYTPVASAEPASRYVSNEVVQALPAGYVEARPAPVSRVAANSTQRRMAATVDQTEGTHLVQLGSFSSRAGAERAWSIYQKRYSQLSGREAVITEAKVKGKTYYRVAAAGFGAASARAMCSTVKATGKGCFAYAESSPMPGTVASQRRLAAR</sequence>
<organism evidence="4 5">
    <name type="scientific">Altererythrobacter arenosus</name>
    <dbReference type="NCBI Taxonomy" id="3032592"/>
    <lineage>
        <taxon>Bacteria</taxon>
        <taxon>Pseudomonadati</taxon>
        <taxon>Pseudomonadota</taxon>
        <taxon>Alphaproteobacteria</taxon>
        <taxon>Sphingomonadales</taxon>
        <taxon>Erythrobacteraceae</taxon>
        <taxon>Altererythrobacter</taxon>
    </lineage>
</organism>
<reference evidence="4 5" key="1">
    <citation type="submission" date="2023-03" db="EMBL/GenBank/DDBJ databases">
        <title>Altererythrobacter sp. CAU 1644 isolated from sand.</title>
        <authorList>
            <person name="Kim W."/>
        </authorList>
    </citation>
    <scope>NUCLEOTIDE SEQUENCE [LARGE SCALE GENOMIC DNA]</scope>
    <source>
        <strain evidence="4 5">CAU 1644</strain>
    </source>
</reference>
<protein>
    <submittedName>
        <fullName evidence="4">SPOR domain-containing protein</fullName>
    </submittedName>
</protein>
<dbReference type="InterPro" id="IPR019734">
    <property type="entry name" value="TPR_rpt"/>
</dbReference>
<dbReference type="PROSITE" id="PS51257">
    <property type="entry name" value="PROKAR_LIPOPROTEIN"/>
    <property type="match status" value="1"/>
</dbReference>
<accession>A0ABY8FSZ9</accession>
<dbReference type="EMBL" id="CP121106">
    <property type="protein sequence ID" value="WFL78133.1"/>
    <property type="molecule type" value="Genomic_DNA"/>
</dbReference>
<keyword evidence="2" id="KW-0732">Signal</keyword>
<dbReference type="SUPFAM" id="SSF48452">
    <property type="entry name" value="TPR-like"/>
    <property type="match status" value="1"/>
</dbReference>
<dbReference type="PROSITE" id="PS51724">
    <property type="entry name" value="SPOR"/>
    <property type="match status" value="1"/>
</dbReference>
<dbReference type="SUPFAM" id="SSF110997">
    <property type="entry name" value="Sporulation related repeat"/>
    <property type="match status" value="1"/>
</dbReference>
<dbReference type="Gene3D" id="3.30.70.1070">
    <property type="entry name" value="Sporulation related repeat"/>
    <property type="match status" value="1"/>
</dbReference>
<dbReference type="InterPro" id="IPR011990">
    <property type="entry name" value="TPR-like_helical_dom_sf"/>
</dbReference>
<feature type="signal peptide" evidence="2">
    <location>
        <begin position="1"/>
        <end position="35"/>
    </location>
</feature>
<name>A0ABY8FSZ9_9SPHN</name>
<evidence type="ECO:0000313" key="5">
    <source>
        <dbReference type="Proteomes" id="UP001215827"/>
    </source>
</evidence>
<keyword evidence="5" id="KW-1185">Reference proteome</keyword>
<feature type="domain" description="SPOR" evidence="3">
    <location>
        <begin position="343"/>
        <end position="426"/>
    </location>
</feature>
<dbReference type="Proteomes" id="UP001215827">
    <property type="component" value="Chromosome"/>
</dbReference>
<evidence type="ECO:0000259" key="3">
    <source>
        <dbReference type="PROSITE" id="PS51724"/>
    </source>
</evidence>
<feature type="chain" id="PRO_5047234616" evidence="2">
    <location>
        <begin position="36"/>
        <end position="442"/>
    </location>
</feature>
<dbReference type="Gene3D" id="1.25.40.10">
    <property type="entry name" value="Tetratricopeptide repeat domain"/>
    <property type="match status" value="1"/>
</dbReference>
<dbReference type="SMART" id="SM00028">
    <property type="entry name" value="TPR"/>
    <property type="match status" value="3"/>
</dbReference>
<proteinExistence type="predicted"/>
<evidence type="ECO:0000256" key="2">
    <source>
        <dbReference type="SAM" id="SignalP"/>
    </source>
</evidence>
<dbReference type="InterPro" id="IPR007730">
    <property type="entry name" value="SPOR-like_dom"/>
</dbReference>
<evidence type="ECO:0000313" key="4">
    <source>
        <dbReference type="EMBL" id="WFL78133.1"/>
    </source>
</evidence>
<keyword evidence="1" id="KW-0802">TPR repeat</keyword>
<dbReference type="Pfam" id="PF05036">
    <property type="entry name" value="SPOR"/>
    <property type="match status" value="1"/>
</dbReference>
<dbReference type="RefSeq" id="WP_278016823.1">
    <property type="nucleotide sequence ID" value="NZ_CP121106.1"/>
</dbReference>